<accession>A0ABT5Z6M3</accession>
<reference evidence="11 12" key="1">
    <citation type="submission" date="2023-03" db="EMBL/GenBank/DDBJ databases">
        <title>Draft genome sequence of type strain Streptomyces ferralitis JCM 14344.</title>
        <authorList>
            <person name="Klaysubun C."/>
            <person name="Duangmal K."/>
        </authorList>
    </citation>
    <scope>NUCLEOTIDE SEQUENCE [LARGE SCALE GENOMIC DNA]</scope>
    <source>
        <strain evidence="11 12">JCM 14344</strain>
    </source>
</reference>
<protein>
    <recommendedName>
        <fullName evidence="1">non-specific serine/threonine protein kinase</fullName>
        <ecNumber evidence="1">2.7.11.1</ecNumber>
    </recommendedName>
</protein>
<dbReference type="InterPro" id="IPR000719">
    <property type="entry name" value="Prot_kinase_dom"/>
</dbReference>
<feature type="transmembrane region" description="Helical" evidence="9">
    <location>
        <begin position="345"/>
        <end position="364"/>
    </location>
</feature>
<evidence type="ECO:0000256" key="7">
    <source>
        <dbReference type="PROSITE-ProRule" id="PRU10141"/>
    </source>
</evidence>
<dbReference type="PROSITE" id="PS00107">
    <property type="entry name" value="PROTEIN_KINASE_ATP"/>
    <property type="match status" value="1"/>
</dbReference>
<evidence type="ECO:0000313" key="11">
    <source>
        <dbReference type="EMBL" id="MDF2259458.1"/>
    </source>
</evidence>
<dbReference type="EMBL" id="JARHTQ010000023">
    <property type="protein sequence ID" value="MDF2259458.1"/>
    <property type="molecule type" value="Genomic_DNA"/>
</dbReference>
<evidence type="ECO:0000259" key="10">
    <source>
        <dbReference type="PROSITE" id="PS50011"/>
    </source>
</evidence>
<dbReference type="GO" id="GO:0016301">
    <property type="term" value="F:kinase activity"/>
    <property type="evidence" value="ECO:0007669"/>
    <property type="project" value="UniProtKB-KW"/>
</dbReference>
<organism evidence="11 12">
    <name type="scientific">Streptantibioticus ferralitis</name>
    <dbReference type="NCBI Taxonomy" id="236510"/>
    <lineage>
        <taxon>Bacteria</taxon>
        <taxon>Bacillati</taxon>
        <taxon>Actinomycetota</taxon>
        <taxon>Actinomycetes</taxon>
        <taxon>Kitasatosporales</taxon>
        <taxon>Streptomycetaceae</taxon>
        <taxon>Streptantibioticus</taxon>
    </lineage>
</organism>
<dbReference type="Gene3D" id="3.30.200.20">
    <property type="entry name" value="Phosphorylase Kinase, domain 1"/>
    <property type="match status" value="1"/>
</dbReference>
<evidence type="ECO:0000313" key="12">
    <source>
        <dbReference type="Proteomes" id="UP001220022"/>
    </source>
</evidence>
<evidence type="ECO:0000256" key="8">
    <source>
        <dbReference type="SAM" id="MobiDB-lite"/>
    </source>
</evidence>
<evidence type="ECO:0000256" key="2">
    <source>
        <dbReference type="ARBA" id="ARBA00022527"/>
    </source>
</evidence>
<evidence type="ECO:0000256" key="4">
    <source>
        <dbReference type="ARBA" id="ARBA00022741"/>
    </source>
</evidence>
<dbReference type="Gene3D" id="1.10.510.10">
    <property type="entry name" value="Transferase(Phosphotransferase) domain 1"/>
    <property type="match status" value="1"/>
</dbReference>
<keyword evidence="6 7" id="KW-0067">ATP-binding</keyword>
<feature type="transmembrane region" description="Helical" evidence="9">
    <location>
        <begin position="420"/>
        <end position="440"/>
    </location>
</feature>
<keyword evidence="5 11" id="KW-0418">Kinase</keyword>
<keyword evidence="9" id="KW-0472">Membrane</keyword>
<dbReference type="Proteomes" id="UP001220022">
    <property type="component" value="Unassembled WGS sequence"/>
</dbReference>
<evidence type="ECO:0000256" key="6">
    <source>
        <dbReference type="ARBA" id="ARBA00022840"/>
    </source>
</evidence>
<feature type="binding site" evidence="7">
    <location>
        <position position="40"/>
    </location>
    <ligand>
        <name>ATP</name>
        <dbReference type="ChEBI" id="CHEBI:30616"/>
    </ligand>
</feature>
<dbReference type="CDD" id="cd14014">
    <property type="entry name" value="STKc_PknB_like"/>
    <property type="match status" value="1"/>
</dbReference>
<dbReference type="PROSITE" id="PS50011">
    <property type="entry name" value="PROTEIN_KINASE_DOM"/>
    <property type="match status" value="1"/>
</dbReference>
<feature type="transmembrane region" description="Helical" evidence="9">
    <location>
        <begin position="471"/>
        <end position="494"/>
    </location>
</feature>
<sequence>MGRDAMLGDRYELVERLGHGGMGSVHRAVDHRLRRTVAIKLMSAELAHHAESRARFQREAHAVAALNHPAVATIHDVGEEPDAEGPRPFLVMEYVAGSTLAEALRDGPLPVTRAITLACEVLDALQHSHQHGIVHRDIKPSNIMLTGPTAVKVLDFGIAKALTEAATRLTGSGAAPGTPAYLSPEQISGTEIDHRADLYAMGCLLYELLTGAPPFRADSPFAVMHQHVFAEPVPVSQVRAEIPPAVEAVITRALCKDPADRFADAAAMRAALADTLTAAPVPATAAPPQPAPAASDALDASDAPAASAVQAPPAAEAVPAASAEVRPRAAAAGHRLRAALRPSTAAALALAGCVLSFLCARGAAVQTDHFGQVAIFAGLLGLVTLPVSPRLSCVVAWGPVAEAVSVNSELRRANTGWDSSYVSIALMLAMAAAVCFVSAARNRDGGPFAVVAFWFSATAATWYFLDDLHKLAVFYLLLAAVTSAAGVQELTGWYRRRTADRRADGGWRTAPPDPAARLPHRTPAGG</sequence>
<dbReference type="SUPFAM" id="SSF56112">
    <property type="entry name" value="Protein kinase-like (PK-like)"/>
    <property type="match status" value="1"/>
</dbReference>
<dbReference type="Pfam" id="PF00069">
    <property type="entry name" value="Pkinase"/>
    <property type="match status" value="1"/>
</dbReference>
<evidence type="ECO:0000256" key="9">
    <source>
        <dbReference type="SAM" id="Phobius"/>
    </source>
</evidence>
<evidence type="ECO:0000256" key="3">
    <source>
        <dbReference type="ARBA" id="ARBA00022679"/>
    </source>
</evidence>
<dbReference type="InterPro" id="IPR011009">
    <property type="entry name" value="Kinase-like_dom_sf"/>
</dbReference>
<comment type="caution">
    <text evidence="11">The sequence shown here is derived from an EMBL/GenBank/DDBJ whole genome shotgun (WGS) entry which is preliminary data.</text>
</comment>
<keyword evidence="9" id="KW-0812">Transmembrane</keyword>
<dbReference type="InterPro" id="IPR008271">
    <property type="entry name" value="Ser/Thr_kinase_AS"/>
</dbReference>
<dbReference type="PANTHER" id="PTHR43289:SF6">
    <property type="entry name" value="SERINE_THREONINE-PROTEIN KINASE NEKL-3"/>
    <property type="match status" value="1"/>
</dbReference>
<dbReference type="EC" id="2.7.11.1" evidence="1"/>
<dbReference type="RefSeq" id="WP_275819066.1">
    <property type="nucleotide sequence ID" value="NZ_BAAANM010000002.1"/>
</dbReference>
<keyword evidence="12" id="KW-1185">Reference proteome</keyword>
<keyword evidence="4 7" id="KW-0547">Nucleotide-binding</keyword>
<feature type="transmembrane region" description="Helical" evidence="9">
    <location>
        <begin position="447"/>
        <end position="465"/>
    </location>
</feature>
<evidence type="ECO:0000256" key="5">
    <source>
        <dbReference type="ARBA" id="ARBA00022777"/>
    </source>
</evidence>
<dbReference type="SMART" id="SM00220">
    <property type="entry name" value="S_TKc"/>
    <property type="match status" value="1"/>
</dbReference>
<evidence type="ECO:0000256" key="1">
    <source>
        <dbReference type="ARBA" id="ARBA00012513"/>
    </source>
</evidence>
<keyword evidence="3" id="KW-0808">Transferase</keyword>
<keyword evidence="2" id="KW-0723">Serine/threonine-protein kinase</keyword>
<keyword evidence="9" id="KW-1133">Transmembrane helix</keyword>
<proteinExistence type="predicted"/>
<feature type="transmembrane region" description="Helical" evidence="9">
    <location>
        <begin position="376"/>
        <end position="400"/>
    </location>
</feature>
<feature type="region of interest" description="Disordered" evidence="8">
    <location>
        <begin position="503"/>
        <end position="526"/>
    </location>
</feature>
<feature type="domain" description="Protein kinase" evidence="10">
    <location>
        <begin position="11"/>
        <end position="276"/>
    </location>
</feature>
<dbReference type="PROSITE" id="PS00108">
    <property type="entry name" value="PROTEIN_KINASE_ST"/>
    <property type="match status" value="1"/>
</dbReference>
<dbReference type="PANTHER" id="PTHR43289">
    <property type="entry name" value="MITOGEN-ACTIVATED PROTEIN KINASE KINASE KINASE 20-RELATED"/>
    <property type="match status" value="1"/>
</dbReference>
<gene>
    <name evidence="11" type="ORF">P2L57_28215</name>
</gene>
<dbReference type="InterPro" id="IPR017441">
    <property type="entry name" value="Protein_kinase_ATP_BS"/>
</dbReference>
<name>A0ABT5Z6M3_9ACTN</name>